<evidence type="ECO:0000313" key="2">
    <source>
        <dbReference type="EMBL" id="GII24856.1"/>
    </source>
</evidence>
<dbReference type="EMBL" id="BOON01000043">
    <property type="protein sequence ID" value="GII24856.1"/>
    <property type="molecule type" value="Genomic_DNA"/>
</dbReference>
<organism evidence="2 3">
    <name type="scientific">Planosporangium mesophilum</name>
    <dbReference type="NCBI Taxonomy" id="689768"/>
    <lineage>
        <taxon>Bacteria</taxon>
        <taxon>Bacillati</taxon>
        <taxon>Actinomycetota</taxon>
        <taxon>Actinomycetes</taxon>
        <taxon>Micromonosporales</taxon>
        <taxon>Micromonosporaceae</taxon>
        <taxon>Planosporangium</taxon>
    </lineage>
</organism>
<dbReference type="AlphaFoldDB" id="A0A8J3TFZ0"/>
<keyword evidence="3" id="KW-1185">Reference proteome</keyword>
<feature type="region of interest" description="Disordered" evidence="1">
    <location>
        <begin position="7"/>
        <end position="27"/>
    </location>
</feature>
<gene>
    <name evidence="2" type="ORF">Pme01_44530</name>
</gene>
<evidence type="ECO:0000313" key="3">
    <source>
        <dbReference type="Proteomes" id="UP000599074"/>
    </source>
</evidence>
<evidence type="ECO:0000256" key="1">
    <source>
        <dbReference type="SAM" id="MobiDB-lite"/>
    </source>
</evidence>
<feature type="compositionally biased region" description="Polar residues" evidence="1">
    <location>
        <begin position="139"/>
        <end position="151"/>
    </location>
</feature>
<protein>
    <submittedName>
        <fullName evidence="2">Uncharacterized protein</fullName>
    </submittedName>
</protein>
<name>A0A8J3TFZ0_9ACTN</name>
<reference evidence="2" key="1">
    <citation type="submission" date="2021-01" db="EMBL/GenBank/DDBJ databases">
        <title>Whole genome shotgun sequence of Planosporangium mesophilum NBRC 109066.</title>
        <authorList>
            <person name="Komaki H."/>
            <person name="Tamura T."/>
        </authorList>
    </citation>
    <scope>NUCLEOTIDE SEQUENCE</scope>
    <source>
        <strain evidence="2">NBRC 109066</strain>
    </source>
</reference>
<sequence length="175" mass="17967">MVAALAVSGCGGGKEPEVASVQPGGPTASATAVAGDLTSYVNGMRAWVACLRAEGVDVSDPGPTGEITFPGDAAALKSDAKFQAAQAKCHSQVPPVPESVLEMRKPKLSPEQIDTARRYARCMQQNGAPDFPDPGPDGNTSRNSKWNQTSEGARKATTACAGIIGDPTNQPSTRG</sequence>
<feature type="region of interest" description="Disordered" evidence="1">
    <location>
        <begin position="125"/>
        <end position="175"/>
    </location>
</feature>
<dbReference type="Proteomes" id="UP000599074">
    <property type="component" value="Unassembled WGS sequence"/>
</dbReference>
<proteinExistence type="predicted"/>
<accession>A0A8J3TFZ0</accession>
<comment type="caution">
    <text evidence="2">The sequence shown here is derived from an EMBL/GenBank/DDBJ whole genome shotgun (WGS) entry which is preliminary data.</text>
</comment>